<evidence type="ECO:0000256" key="2">
    <source>
        <dbReference type="SAM" id="Phobius"/>
    </source>
</evidence>
<evidence type="ECO:0000256" key="1">
    <source>
        <dbReference type="SAM" id="MobiDB-lite"/>
    </source>
</evidence>
<proteinExistence type="predicted"/>
<comment type="caution">
    <text evidence="3">The sequence shown here is derived from an EMBL/GenBank/DDBJ whole genome shotgun (WGS) entry which is preliminary data.</text>
</comment>
<protein>
    <submittedName>
        <fullName evidence="3">Uncharacterized protein</fullName>
    </submittedName>
</protein>
<feature type="region of interest" description="Disordered" evidence="1">
    <location>
        <begin position="1"/>
        <end position="26"/>
    </location>
</feature>
<accession>X0TDV4</accession>
<keyword evidence="2" id="KW-0472">Membrane</keyword>
<reference evidence="3" key="1">
    <citation type="journal article" date="2014" name="Front. Microbiol.">
        <title>High frequency of phylogenetically diverse reductive dehalogenase-homologous genes in deep subseafloor sedimentary metagenomes.</title>
        <authorList>
            <person name="Kawai M."/>
            <person name="Futagami T."/>
            <person name="Toyoda A."/>
            <person name="Takaki Y."/>
            <person name="Nishi S."/>
            <person name="Hori S."/>
            <person name="Arai W."/>
            <person name="Tsubouchi T."/>
            <person name="Morono Y."/>
            <person name="Uchiyama I."/>
            <person name="Ito T."/>
            <person name="Fujiyama A."/>
            <person name="Inagaki F."/>
            <person name="Takami H."/>
        </authorList>
    </citation>
    <scope>NUCLEOTIDE SEQUENCE</scope>
    <source>
        <strain evidence="3">Expedition CK06-06</strain>
    </source>
</reference>
<dbReference type="AlphaFoldDB" id="X0TDV4"/>
<sequence>MDDPLFVPDNWAMETHSETDPTGGESGFSTGRAILLILAASMCAALVFAKAEQATPARKATVARVKPTVLPKVPVMDVVKLTIDGPDMSKDGEKSAKVTAEFAFSATDPVSFVILKSSAVVTDVDLGSNRLRFTSRPQGYVLNVLRAGDYKVSLTYLLPVTEKAGKWSIELGILPNLKNEVVLRLPDKELDVLSNEAVYLTSKEKGDKGTEVSAVFGPVQKVGFTWQPRVRKTKLEKVVFFCEVNTFALFKPGVVELTNLVRF</sequence>
<evidence type="ECO:0000313" key="3">
    <source>
        <dbReference type="EMBL" id="GAF91718.1"/>
    </source>
</evidence>
<keyword evidence="2" id="KW-0812">Transmembrane</keyword>
<keyword evidence="2" id="KW-1133">Transmembrane helix</keyword>
<organism evidence="3">
    <name type="scientific">marine sediment metagenome</name>
    <dbReference type="NCBI Taxonomy" id="412755"/>
    <lineage>
        <taxon>unclassified sequences</taxon>
        <taxon>metagenomes</taxon>
        <taxon>ecological metagenomes</taxon>
    </lineage>
</organism>
<feature type="transmembrane region" description="Helical" evidence="2">
    <location>
        <begin position="30"/>
        <end position="49"/>
    </location>
</feature>
<dbReference type="EMBL" id="BARS01015551">
    <property type="protein sequence ID" value="GAF91718.1"/>
    <property type="molecule type" value="Genomic_DNA"/>
</dbReference>
<feature type="non-terminal residue" evidence="3">
    <location>
        <position position="263"/>
    </location>
</feature>
<name>X0TDV4_9ZZZZ</name>
<gene>
    <name evidence="3" type="ORF">S01H1_25710</name>
</gene>